<evidence type="ECO:0000313" key="6">
    <source>
        <dbReference type="EMBL" id="MDC8830019.1"/>
    </source>
</evidence>
<dbReference type="InterPro" id="IPR043128">
    <property type="entry name" value="Rev_trsase/Diguanyl_cyclase"/>
</dbReference>
<comment type="catalytic activity">
    <reaction evidence="2">
        <text>2 GTP = 3',3'-c-di-GMP + 2 diphosphate</text>
        <dbReference type="Rhea" id="RHEA:24898"/>
        <dbReference type="ChEBI" id="CHEBI:33019"/>
        <dbReference type="ChEBI" id="CHEBI:37565"/>
        <dbReference type="ChEBI" id="CHEBI:58805"/>
        <dbReference type="EC" id="2.7.7.65"/>
    </reaction>
</comment>
<dbReference type="NCBIfam" id="TIGR00254">
    <property type="entry name" value="GGDEF"/>
    <property type="match status" value="1"/>
</dbReference>
<sequence>MTEQPSRTKALNTSKRLYSLATIINISLVTLIGAIAVLALITLLKLKSFEETLTSITSESLPSVINAGQLYAQMNLLLSVTEQLSMANSEAMRRIALKAIDQQFSGSDYTGVMPQNGNYVLVQVASIKRELDELNSLVIQKIEVNNDILRQQMHLYALFDEIQTLPVLLSSAPEHPHWQMDFANAVILAGELLTLDQLSLIRQQQQRLSRQIVAMSALTKNNPVAKKENIHAKIQRFEEIVLAPDKGLVALRQSQLKILGRVQGRSNLVRNLITDYARLNEFESHQLNEAVLARAADTTLLVKRQIKQVSSIFFVVLLAYIGFAVFIHRFVVRRLKTLRNQVLQRAGDHNQVITVSGNDEITELAKSFEQFAHTIELQKETLEEMSMNDALTGIANRRAFDERYHQALSMASRQRTPLAILLLDVDYFKQYNDNYGHSEGDRCLKQVADLLKSQLPRKTDVIARYGGEEFAILLPDTSQNGAEFVAEQILDAFKNAQIPHDYSGVADHVTISIGLTRSQEINGMLIPPSIEEADEALYLAKRRGRNCWVKYAPPLPQ</sequence>
<dbReference type="InterPro" id="IPR003660">
    <property type="entry name" value="HAMP_dom"/>
</dbReference>
<dbReference type="Gene3D" id="6.10.340.10">
    <property type="match status" value="1"/>
</dbReference>
<organism evidence="6 7">
    <name type="scientific">Alteromonas gilva</name>
    <dbReference type="NCBI Taxonomy" id="2987522"/>
    <lineage>
        <taxon>Bacteria</taxon>
        <taxon>Pseudomonadati</taxon>
        <taxon>Pseudomonadota</taxon>
        <taxon>Gammaproteobacteria</taxon>
        <taxon>Alteromonadales</taxon>
        <taxon>Alteromonadaceae</taxon>
        <taxon>Alteromonas/Salinimonas group</taxon>
        <taxon>Alteromonas</taxon>
    </lineage>
</organism>
<dbReference type="Gene3D" id="3.30.70.270">
    <property type="match status" value="1"/>
</dbReference>
<dbReference type="EC" id="2.7.7.65" evidence="1"/>
<keyword evidence="3" id="KW-0472">Membrane</keyword>
<dbReference type="Proteomes" id="UP001218788">
    <property type="component" value="Unassembled WGS sequence"/>
</dbReference>
<feature type="domain" description="GGDEF" evidence="5">
    <location>
        <begin position="416"/>
        <end position="553"/>
    </location>
</feature>
<gene>
    <name evidence="6" type="ORF">OIK42_04485</name>
</gene>
<name>A0ABT5L0R4_9ALTE</name>
<dbReference type="PROSITE" id="PS50887">
    <property type="entry name" value="GGDEF"/>
    <property type="match status" value="1"/>
</dbReference>
<dbReference type="InterPro" id="IPR000160">
    <property type="entry name" value="GGDEF_dom"/>
</dbReference>
<feature type="transmembrane region" description="Helical" evidence="3">
    <location>
        <begin position="20"/>
        <end position="44"/>
    </location>
</feature>
<dbReference type="Pfam" id="PF00990">
    <property type="entry name" value="GGDEF"/>
    <property type="match status" value="1"/>
</dbReference>
<dbReference type="PANTHER" id="PTHR45138">
    <property type="entry name" value="REGULATORY COMPONENTS OF SENSORY TRANSDUCTION SYSTEM"/>
    <property type="match status" value="1"/>
</dbReference>
<dbReference type="CDD" id="cd01949">
    <property type="entry name" value="GGDEF"/>
    <property type="match status" value="1"/>
</dbReference>
<dbReference type="CDD" id="cd06225">
    <property type="entry name" value="HAMP"/>
    <property type="match status" value="1"/>
</dbReference>
<keyword evidence="7" id="KW-1185">Reference proteome</keyword>
<reference evidence="6 7" key="1">
    <citation type="submission" date="2022-10" db="EMBL/GenBank/DDBJ databases">
        <title>Alteromonas sp. chi3 Genome sequencing.</title>
        <authorList>
            <person name="Park S."/>
        </authorList>
    </citation>
    <scope>NUCLEOTIDE SEQUENCE [LARGE SCALE GENOMIC DNA]</scope>
    <source>
        <strain evidence="7">chi3</strain>
    </source>
</reference>
<dbReference type="RefSeq" id="WP_273638680.1">
    <property type="nucleotide sequence ID" value="NZ_JAQQXP010000001.1"/>
</dbReference>
<dbReference type="SMART" id="SM00267">
    <property type="entry name" value="GGDEF"/>
    <property type="match status" value="1"/>
</dbReference>
<evidence type="ECO:0000256" key="3">
    <source>
        <dbReference type="SAM" id="Phobius"/>
    </source>
</evidence>
<dbReference type="EMBL" id="JAQQXP010000001">
    <property type="protein sequence ID" value="MDC8830019.1"/>
    <property type="molecule type" value="Genomic_DNA"/>
</dbReference>
<evidence type="ECO:0000259" key="5">
    <source>
        <dbReference type="PROSITE" id="PS50887"/>
    </source>
</evidence>
<evidence type="ECO:0000256" key="1">
    <source>
        <dbReference type="ARBA" id="ARBA00012528"/>
    </source>
</evidence>
<dbReference type="Pfam" id="PF00672">
    <property type="entry name" value="HAMP"/>
    <property type="match status" value="1"/>
</dbReference>
<evidence type="ECO:0000313" key="7">
    <source>
        <dbReference type="Proteomes" id="UP001218788"/>
    </source>
</evidence>
<evidence type="ECO:0000256" key="2">
    <source>
        <dbReference type="ARBA" id="ARBA00034247"/>
    </source>
</evidence>
<feature type="transmembrane region" description="Helical" evidence="3">
    <location>
        <begin position="312"/>
        <end position="332"/>
    </location>
</feature>
<feature type="domain" description="HAMP" evidence="4">
    <location>
        <begin position="329"/>
        <end position="380"/>
    </location>
</feature>
<dbReference type="SMART" id="SM00304">
    <property type="entry name" value="HAMP"/>
    <property type="match status" value="1"/>
</dbReference>
<accession>A0ABT5L0R4</accession>
<proteinExistence type="predicted"/>
<keyword evidence="3" id="KW-0812">Transmembrane</keyword>
<comment type="caution">
    <text evidence="6">The sequence shown here is derived from an EMBL/GenBank/DDBJ whole genome shotgun (WGS) entry which is preliminary data.</text>
</comment>
<protein>
    <recommendedName>
        <fullName evidence="1">diguanylate cyclase</fullName>
        <ecNumber evidence="1">2.7.7.65</ecNumber>
    </recommendedName>
</protein>
<evidence type="ECO:0000259" key="4">
    <source>
        <dbReference type="PROSITE" id="PS50885"/>
    </source>
</evidence>
<keyword evidence="3" id="KW-1133">Transmembrane helix</keyword>
<dbReference type="PANTHER" id="PTHR45138:SF9">
    <property type="entry name" value="DIGUANYLATE CYCLASE DGCM-RELATED"/>
    <property type="match status" value="1"/>
</dbReference>
<dbReference type="InterPro" id="IPR050469">
    <property type="entry name" value="Diguanylate_Cyclase"/>
</dbReference>
<dbReference type="PROSITE" id="PS50885">
    <property type="entry name" value="HAMP"/>
    <property type="match status" value="1"/>
</dbReference>
<dbReference type="InterPro" id="IPR029787">
    <property type="entry name" value="Nucleotide_cyclase"/>
</dbReference>
<dbReference type="SUPFAM" id="SSF55073">
    <property type="entry name" value="Nucleotide cyclase"/>
    <property type="match status" value="1"/>
</dbReference>